<protein>
    <recommendedName>
        <fullName evidence="3">amidase</fullName>
        <ecNumber evidence="3">3.5.1.4</ecNumber>
    </recommendedName>
</protein>
<dbReference type="Proteomes" id="UP000013776">
    <property type="component" value="Unassembled WGS sequence"/>
</dbReference>
<comment type="similarity">
    <text evidence="2">Belongs to the amidase family.</text>
</comment>
<feature type="active site" description="Charge relay system" evidence="5">
    <location>
        <position position="229"/>
    </location>
</feature>
<keyword evidence="9" id="KW-1185">Reference proteome</keyword>
<dbReference type="OrthoDB" id="6428749at2759"/>
<evidence type="ECO:0000313" key="8">
    <source>
        <dbReference type="EMBL" id="CCG80606.1"/>
    </source>
</evidence>
<dbReference type="EMBL" id="CAHR02000003">
    <property type="protein sequence ID" value="CCG80606.1"/>
    <property type="molecule type" value="Genomic_DNA"/>
</dbReference>
<dbReference type="GO" id="GO:0004040">
    <property type="term" value="F:amidase activity"/>
    <property type="evidence" value="ECO:0007669"/>
    <property type="project" value="UniProtKB-EC"/>
</dbReference>
<evidence type="ECO:0000256" key="5">
    <source>
        <dbReference type="PIRSR" id="PIRSR001221-1"/>
    </source>
</evidence>
<feature type="active site" description="Charge relay system" evidence="5">
    <location>
        <position position="154"/>
    </location>
</feature>
<dbReference type="AlphaFoldDB" id="R4X6R3"/>
<evidence type="ECO:0000256" key="4">
    <source>
        <dbReference type="ARBA" id="ARBA00022801"/>
    </source>
</evidence>
<name>R4X6R3_TAPDE</name>
<feature type="binding site" evidence="6">
    <location>
        <position position="229"/>
    </location>
    <ligand>
        <name>substrate</name>
    </ligand>
</feature>
<organism evidence="8 9">
    <name type="scientific">Taphrina deformans (strain PYCC 5710 / ATCC 11124 / CBS 356.35 / IMI 108563 / JCM 9778 / NBRC 8474)</name>
    <name type="common">Peach leaf curl fungus</name>
    <name type="synonym">Lalaria deformans</name>
    <dbReference type="NCBI Taxonomy" id="1097556"/>
    <lineage>
        <taxon>Eukaryota</taxon>
        <taxon>Fungi</taxon>
        <taxon>Dikarya</taxon>
        <taxon>Ascomycota</taxon>
        <taxon>Taphrinomycotina</taxon>
        <taxon>Taphrinomycetes</taxon>
        <taxon>Taphrinales</taxon>
        <taxon>Taphrinaceae</taxon>
        <taxon>Taphrina</taxon>
    </lineage>
</organism>
<evidence type="ECO:0000259" key="7">
    <source>
        <dbReference type="Pfam" id="PF01425"/>
    </source>
</evidence>
<comment type="caution">
    <text evidence="8">The sequence shown here is derived from an EMBL/GenBank/DDBJ whole genome shotgun (WGS) entry which is preliminary data.</text>
</comment>
<dbReference type="InterPro" id="IPR036928">
    <property type="entry name" value="AS_sf"/>
</dbReference>
<dbReference type="Gene3D" id="3.90.1300.10">
    <property type="entry name" value="Amidase signature (AS) domain"/>
    <property type="match status" value="1"/>
</dbReference>
<dbReference type="InterPro" id="IPR023631">
    <property type="entry name" value="Amidase_dom"/>
</dbReference>
<dbReference type="eggNOG" id="KOG1212">
    <property type="taxonomic scope" value="Eukaryota"/>
</dbReference>
<dbReference type="PANTHER" id="PTHR45847">
    <property type="entry name" value="FATTY ACID AMIDE HYDROLASE"/>
    <property type="match status" value="1"/>
</dbReference>
<proteinExistence type="inferred from homology"/>
<dbReference type="Pfam" id="PF01425">
    <property type="entry name" value="Amidase"/>
    <property type="match status" value="1"/>
</dbReference>
<evidence type="ECO:0000256" key="2">
    <source>
        <dbReference type="ARBA" id="ARBA00009199"/>
    </source>
</evidence>
<keyword evidence="4" id="KW-0378">Hydrolase</keyword>
<feature type="binding site" evidence="6">
    <location>
        <begin position="250"/>
        <end position="253"/>
    </location>
    <ligand>
        <name>substrate</name>
    </ligand>
</feature>
<dbReference type="PANTHER" id="PTHR45847:SF6">
    <property type="entry name" value="FATTY ACID AMIDE HYDROLASE"/>
    <property type="match status" value="1"/>
</dbReference>
<dbReference type="GO" id="GO:0017064">
    <property type="term" value="F:fatty acid amide hydrolase activity"/>
    <property type="evidence" value="ECO:0007669"/>
    <property type="project" value="TreeGrafter"/>
</dbReference>
<evidence type="ECO:0000256" key="1">
    <source>
        <dbReference type="ARBA" id="ARBA00001311"/>
    </source>
</evidence>
<dbReference type="FunFam" id="3.90.1300.10:FF:000003">
    <property type="entry name" value="Amidase signature enzyme"/>
    <property type="match status" value="1"/>
</dbReference>
<feature type="active site" description="Acyl-ester intermediate" evidence="5">
    <location>
        <position position="253"/>
    </location>
</feature>
<evidence type="ECO:0000313" key="9">
    <source>
        <dbReference type="Proteomes" id="UP000013776"/>
    </source>
</evidence>
<dbReference type="PIRSF" id="PIRSF001221">
    <property type="entry name" value="Amidase_fungi"/>
    <property type="match status" value="1"/>
</dbReference>
<dbReference type="STRING" id="1097556.R4X6R3"/>
<evidence type="ECO:0000256" key="3">
    <source>
        <dbReference type="ARBA" id="ARBA00012922"/>
    </source>
</evidence>
<feature type="domain" description="Amidase" evidence="7">
    <location>
        <begin position="98"/>
        <end position="588"/>
    </location>
</feature>
<feature type="binding site" evidence="6">
    <location>
        <position position="203"/>
    </location>
    <ligand>
        <name>substrate</name>
    </ligand>
</feature>
<dbReference type="EC" id="3.5.1.4" evidence="3"/>
<dbReference type="InterPro" id="IPR052096">
    <property type="entry name" value="Endocannabinoid_amidase"/>
</dbReference>
<sequence length="602" mass="66883">MVPDGTSSRCQKFVRFVNEVMHHQIKQSFLLCYITVCQCGSYSSASSIRDRKLKQLAGEKAKAREVVGLSVGNDDKFLEASAATIAKHVNNGNWKAKDVVSAYSRQALAQDEKFNFITECLITEAIKQAEQMDEQISYSGRASGSLCGVPMSIKDQFNIENRDSSTGMSKFCDLPAISDAIIVEILKDSGAIILFKTNVPQTMNTNECSNPIFGITRNPTNIDYTCGGSSGGEGASLSSNSSALGIGSDIAGSLRYPVHFCGGYCLKPSEGRWPIRGMFELSDTSESPSISAISGPMGRSVADVALLTHAVLDAEPWTKDASCLNIPWRIMKDSIDKKYHFAFYLEDTYTKTSPACTRAVVEAIEALESAGHRCTKIVPPLVNESAKVFVALTSMDGNRSMRKLLKNDPWEANIAMEMYFPPLPRWIRRISAWLIQKWYNDTQFPALFDVCGQKSAEELCEYTHQRNEIKQHWLEKVWSQKFDGIICPVYPLPAVKHQQTREILPIAVSTFLYNLLDYAVGVVPVTRVDAEVDSHMAMEDYQGWKGVFHNIIYNGMFGEPPIYNANEMTGLNVGVQVVGRHLEEEKVLAMMQVLDEALKSRS</sequence>
<reference evidence="8 9" key="1">
    <citation type="journal article" date="2013" name="MBio">
        <title>Genome sequencing of the plant pathogen Taphrina deformans, the causal agent of peach leaf curl.</title>
        <authorList>
            <person name="Cisse O.H."/>
            <person name="Almeida J.M.G.C.F."/>
            <person name="Fonseca A."/>
            <person name="Kumar A.A."/>
            <person name="Salojaervi J."/>
            <person name="Overmyer K."/>
            <person name="Hauser P.M."/>
            <person name="Pagni M."/>
        </authorList>
    </citation>
    <scope>NUCLEOTIDE SEQUENCE [LARGE SCALE GENOMIC DNA]</scope>
    <source>
        <strain evidence="9">PYCC 5710 / ATCC 11124 / CBS 356.35 / IMI 108563 / JCM 9778 / NBRC 8474</strain>
    </source>
</reference>
<dbReference type="GO" id="GO:0009062">
    <property type="term" value="P:fatty acid catabolic process"/>
    <property type="evidence" value="ECO:0007669"/>
    <property type="project" value="TreeGrafter"/>
</dbReference>
<gene>
    <name evidence="8" type="ORF">TAPDE_000129</name>
</gene>
<comment type="catalytic activity">
    <reaction evidence="1">
        <text>a monocarboxylic acid amide + H2O = a monocarboxylate + NH4(+)</text>
        <dbReference type="Rhea" id="RHEA:12020"/>
        <dbReference type="ChEBI" id="CHEBI:15377"/>
        <dbReference type="ChEBI" id="CHEBI:28938"/>
        <dbReference type="ChEBI" id="CHEBI:35757"/>
        <dbReference type="ChEBI" id="CHEBI:83628"/>
        <dbReference type="EC" id="3.5.1.4"/>
    </reaction>
</comment>
<dbReference type="VEuPathDB" id="FungiDB:TAPDE_000129"/>
<dbReference type="SUPFAM" id="SSF75304">
    <property type="entry name" value="Amidase signature (AS) enzymes"/>
    <property type="match status" value="1"/>
</dbReference>
<accession>R4X6R3</accession>
<evidence type="ECO:0000256" key="6">
    <source>
        <dbReference type="PIRSR" id="PIRSR001221-2"/>
    </source>
</evidence>